<reference evidence="2" key="1">
    <citation type="submission" date="2019-08" db="EMBL/GenBank/DDBJ databases">
        <authorList>
            <person name="Kucharzyk K."/>
            <person name="Murdoch R.W."/>
            <person name="Higgins S."/>
            <person name="Loffler F."/>
        </authorList>
    </citation>
    <scope>NUCLEOTIDE SEQUENCE</scope>
</reference>
<accession>A0A645CXP6</accession>
<evidence type="ECO:0000259" key="1">
    <source>
        <dbReference type="Pfam" id="PF00535"/>
    </source>
</evidence>
<dbReference type="SUPFAM" id="SSF53448">
    <property type="entry name" value="Nucleotide-diphospho-sugar transferases"/>
    <property type="match status" value="1"/>
</dbReference>
<dbReference type="Pfam" id="PF00535">
    <property type="entry name" value="Glycos_transf_2"/>
    <property type="match status" value="1"/>
</dbReference>
<gene>
    <name evidence="2" type="primary">wbbL_4</name>
    <name evidence="2" type="ORF">SDC9_128525</name>
</gene>
<proteinExistence type="predicted"/>
<sequence length="270" mass="31115">MILKKDKISIIIVTWNTSQITKKCVDTINQYIPNQEIIVVDNGSQDDTVEILKKIKNVKLVENGANLGFAKANNIGFNFATSEYIVFMNSDIELLDNSILKMIDYLKNNPTVGIIGPKFLNPDLTPQASVFPPQTFLNAFKEFWLGKQNAYSKYIPQSSNPSEVSYISGGCIAVNKKYFQRIGKWNETYFFYFEDMDLCRQVRKSGQKIYYYPECQIIHRHGASGKNIAPAKDQWKRLIPGSKKFHGTINHYLINFIIWSGQKWQKLFQK</sequence>
<dbReference type="InterPro" id="IPR001173">
    <property type="entry name" value="Glyco_trans_2-like"/>
</dbReference>
<organism evidence="2">
    <name type="scientific">bioreactor metagenome</name>
    <dbReference type="NCBI Taxonomy" id="1076179"/>
    <lineage>
        <taxon>unclassified sequences</taxon>
        <taxon>metagenomes</taxon>
        <taxon>ecological metagenomes</taxon>
    </lineage>
</organism>
<dbReference type="PANTHER" id="PTHR43179">
    <property type="entry name" value="RHAMNOSYLTRANSFERASE WBBL"/>
    <property type="match status" value="1"/>
</dbReference>
<protein>
    <submittedName>
        <fullName evidence="2">N-acetylglucosaminyl-diphospho-decaprenol L-rhamnosyltransferase</fullName>
        <ecNumber evidence="2">2.4.1.289</ecNumber>
    </submittedName>
</protein>
<dbReference type="GO" id="GO:0102096">
    <property type="term" value="F:decaprenyl-N-acetyl-alpha-D-glucosaminyl-pyrophosphate:dTDP-alpha-L-rhamnose rhamnosyltransferase activity"/>
    <property type="evidence" value="ECO:0007669"/>
    <property type="project" value="UniProtKB-EC"/>
</dbReference>
<dbReference type="EMBL" id="VSSQ01030809">
    <property type="protein sequence ID" value="MPM81472.1"/>
    <property type="molecule type" value="Genomic_DNA"/>
</dbReference>
<keyword evidence="2" id="KW-0808">Transferase</keyword>
<dbReference type="PANTHER" id="PTHR43179:SF7">
    <property type="entry name" value="RHAMNOSYLTRANSFERASE WBBL"/>
    <property type="match status" value="1"/>
</dbReference>
<name>A0A645CXP6_9ZZZZ</name>
<evidence type="ECO:0000313" key="2">
    <source>
        <dbReference type="EMBL" id="MPM81472.1"/>
    </source>
</evidence>
<dbReference type="AlphaFoldDB" id="A0A645CXP6"/>
<dbReference type="CDD" id="cd04186">
    <property type="entry name" value="GT_2_like_c"/>
    <property type="match status" value="1"/>
</dbReference>
<dbReference type="EC" id="2.4.1.289" evidence="2"/>
<dbReference type="InterPro" id="IPR029044">
    <property type="entry name" value="Nucleotide-diphossugar_trans"/>
</dbReference>
<comment type="caution">
    <text evidence="2">The sequence shown here is derived from an EMBL/GenBank/DDBJ whole genome shotgun (WGS) entry which is preliminary data.</text>
</comment>
<keyword evidence="2" id="KW-0328">Glycosyltransferase</keyword>
<dbReference type="Gene3D" id="3.90.550.10">
    <property type="entry name" value="Spore Coat Polysaccharide Biosynthesis Protein SpsA, Chain A"/>
    <property type="match status" value="1"/>
</dbReference>
<feature type="domain" description="Glycosyltransferase 2-like" evidence="1">
    <location>
        <begin position="9"/>
        <end position="182"/>
    </location>
</feature>